<evidence type="ECO:0000256" key="2">
    <source>
        <dbReference type="ARBA" id="ARBA00001968"/>
    </source>
</evidence>
<evidence type="ECO:0000256" key="8">
    <source>
        <dbReference type="ARBA" id="ARBA00023229"/>
    </source>
</evidence>
<dbReference type="Pfam" id="PF01128">
    <property type="entry name" value="IspD"/>
    <property type="match status" value="1"/>
</dbReference>
<proteinExistence type="inferred from homology"/>
<keyword evidence="6 11" id="KW-0548">Nucleotidyltransferase</keyword>
<dbReference type="GO" id="GO:0008685">
    <property type="term" value="F:2-C-methyl-D-erythritol 2,4-cyclodiphosphate synthase activity"/>
    <property type="evidence" value="ECO:0007669"/>
    <property type="project" value="UniProtKB-UniRule"/>
</dbReference>
<organism evidence="13 14">
    <name type="scientific">Paradevosia shaoguanensis</name>
    <dbReference type="NCBI Taxonomy" id="1335043"/>
    <lineage>
        <taxon>Bacteria</taxon>
        <taxon>Pseudomonadati</taxon>
        <taxon>Pseudomonadota</taxon>
        <taxon>Alphaproteobacteria</taxon>
        <taxon>Hyphomicrobiales</taxon>
        <taxon>Devosiaceae</taxon>
        <taxon>Paradevosia</taxon>
    </lineage>
</organism>
<evidence type="ECO:0000313" key="13">
    <source>
        <dbReference type="EMBL" id="MCI0126929.1"/>
    </source>
</evidence>
<feature type="binding site" evidence="11">
    <location>
        <begin position="295"/>
        <end position="297"/>
    </location>
    <ligand>
        <name>4-CDP-2-C-methyl-D-erythritol 2-phosphate</name>
        <dbReference type="ChEBI" id="CHEBI:57919"/>
    </ligand>
</feature>
<dbReference type="CDD" id="cd00554">
    <property type="entry name" value="MECDP_synthase"/>
    <property type="match status" value="1"/>
</dbReference>
<dbReference type="InterPro" id="IPR001228">
    <property type="entry name" value="IspD"/>
</dbReference>
<keyword evidence="10 11" id="KW-0511">Multifunctional enzyme</keyword>
<dbReference type="AlphaFoldDB" id="A0AA41UD54"/>
<dbReference type="Gene3D" id="3.30.1330.50">
    <property type="entry name" value="2-C-methyl-D-erythritol 2,4-cyclodiphosphate synthase"/>
    <property type="match status" value="1"/>
</dbReference>
<dbReference type="CDD" id="cd02516">
    <property type="entry name" value="CDP-ME_synthetase"/>
    <property type="match status" value="1"/>
</dbReference>
<comment type="caution">
    <text evidence="11">Lacks conserved residue(s) required for the propagation of feature annotation.</text>
</comment>
<dbReference type="PANTHER" id="PTHR43181:SF1">
    <property type="entry name" value="2-C-METHYL-D-ERYTHRITOL 2,4-CYCLODIPHOSPHATE SYNTHASE, CHLOROPLASTIC"/>
    <property type="match status" value="1"/>
</dbReference>
<dbReference type="InterPro" id="IPR029044">
    <property type="entry name" value="Nucleotide-diphossugar_trans"/>
</dbReference>
<dbReference type="GO" id="GO:0016114">
    <property type="term" value="P:terpenoid biosynthetic process"/>
    <property type="evidence" value="ECO:0007669"/>
    <property type="project" value="InterPro"/>
</dbReference>
<feature type="binding site" evidence="11">
    <location>
        <position position="378"/>
    </location>
    <ligand>
        <name>4-CDP-2-C-methyl-D-erythritol 2-phosphate</name>
        <dbReference type="ChEBI" id="CHEBI:57919"/>
    </ligand>
</feature>
<feature type="site" description="Positions MEP for the nucleophilic attack" evidence="11">
    <location>
        <position position="162"/>
    </location>
</feature>
<evidence type="ECO:0000256" key="7">
    <source>
        <dbReference type="ARBA" id="ARBA00022723"/>
    </source>
</evidence>
<dbReference type="GO" id="GO:0046872">
    <property type="term" value="F:metal ion binding"/>
    <property type="evidence" value="ECO:0007669"/>
    <property type="project" value="UniProtKB-KW"/>
</dbReference>
<comment type="cofactor">
    <cofactor evidence="2 11">
        <name>a divalent metal cation</name>
        <dbReference type="ChEBI" id="CHEBI:60240"/>
    </cofactor>
</comment>
<evidence type="ECO:0000256" key="9">
    <source>
        <dbReference type="ARBA" id="ARBA00023239"/>
    </source>
</evidence>
<dbReference type="SUPFAM" id="SSF53448">
    <property type="entry name" value="Nucleotide-diphospho-sugar transferases"/>
    <property type="match status" value="1"/>
</dbReference>
<dbReference type="GO" id="GO:0019288">
    <property type="term" value="P:isopentenyl diphosphate biosynthetic process, methylerythritol 4-phosphate pathway"/>
    <property type="evidence" value="ECO:0007669"/>
    <property type="project" value="UniProtKB-UniRule"/>
</dbReference>
<dbReference type="EMBL" id="JALAZD010000001">
    <property type="protein sequence ID" value="MCI0126929.1"/>
    <property type="molecule type" value="Genomic_DNA"/>
</dbReference>
<dbReference type="PANTHER" id="PTHR43181">
    <property type="entry name" value="2-C-METHYL-D-ERYTHRITOL 2,4-CYCLODIPHOSPHATE SYNTHASE, CHLOROPLASTIC"/>
    <property type="match status" value="1"/>
</dbReference>
<dbReference type="PROSITE" id="PS01350">
    <property type="entry name" value="ISPF"/>
    <property type="match status" value="1"/>
</dbReference>
<dbReference type="Pfam" id="PF02542">
    <property type="entry name" value="YgbB"/>
    <property type="match status" value="1"/>
</dbReference>
<dbReference type="GO" id="GO:0050518">
    <property type="term" value="F:2-C-methyl-D-erythritol 4-phosphate cytidylyltransferase activity"/>
    <property type="evidence" value="ECO:0007669"/>
    <property type="project" value="UniProtKB-UniRule"/>
</dbReference>
<dbReference type="SUPFAM" id="SSF69765">
    <property type="entry name" value="IpsF-like"/>
    <property type="match status" value="1"/>
</dbReference>
<dbReference type="NCBIfam" id="TIGR00151">
    <property type="entry name" value="ispF"/>
    <property type="match status" value="1"/>
</dbReference>
<feature type="site" description="Transition state stabilizer" evidence="11">
    <location>
        <position position="372"/>
    </location>
</feature>
<dbReference type="HAMAP" id="MF_00107">
    <property type="entry name" value="IspF"/>
    <property type="match status" value="1"/>
</dbReference>
<feature type="site" description="Transition state stabilizer" evidence="11">
    <location>
        <position position="273"/>
    </location>
</feature>
<feature type="binding site" evidence="11">
    <location>
        <position position="249"/>
    </location>
    <ligand>
        <name>a divalent metal cation</name>
        <dbReference type="ChEBI" id="CHEBI:60240"/>
    </ligand>
</feature>
<feature type="binding site" evidence="11">
    <location>
        <position position="381"/>
    </location>
    <ligand>
        <name>4-CDP-2-C-methyl-D-erythritol 2-phosphate</name>
        <dbReference type="ChEBI" id="CHEBI:57919"/>
    </ligand>
</feature>
<dbReference type="InterPro" id="IPR020555">
    <property type="entry name" value="MECDP_synthase_CS"/>
</dbReference>
<feature type="region of interest" description="2-C-methyl-D-erythritol 4-phosphate cytidylyltransferase" evidence="11">
    <location>
        <begin position="1"/>
        <end position="240"/>
    </location>
</feature>
<dbReference type="NCBIfam" id="TIGR00453">
    <property type="entry name" value="ispD"/>
    <property type="match status" value="1"/>
</dbReference>
<feature type="binding site" evidence="11">
    <location>
        <begin position="273"/>
        <end position="274"/>
    </location>
    <ligand>
        <name>4-CDP-2-C-methyl-D-erythritol 2-phosphate</name>
        <dbReference type="ChEBI" id="CHEBI:57919"/>
    </ligand>
</feature>
<name>A0AA41UD54_9HYPH</name>
<accession>A0AA41UD54</accession>
<comment type="catalytic activity">
    <reaction evidence="11">
        <text>2-C-methyl-D-erythritol 4-phosphate + CTP + H(+) = 4-CDP-2-C-methyl-D-erythritol + diphosphate</text>
        <dbReference type="Rhea" id="RHEA:13429"/>
        <dbReference type="ChEBI" id="CHEBI:15378"/>
        <dbReference type="ChEBI" id="CHEBI:33019"/>
        <dbReference type="ChEBI" id="CHEBI:37563"/>
        <dbReference type="ChEBI" id="CHEBI:57823"/>
        <dbReference type="ChEBI" id="CHEBI:58262"/>
        <dbReference type="EC" id="2.7.7.60"/>
    </reaction>
</comment>
<evidence type="ECO:0000256" key="3">
    <source>
        <dbReference type="ARBA" id="ARBA00004709"/>
    </source>
</evidence>
<evidence type="ECO:0000256" key="5">
    <source>
        <dbReference type="ARBA" id="ARBA00022679"/>
    </source>
</evidence>
<keyword evidence="5 11" id="KW-0808">Transferase</keyword>
<feature type="binding site" evidence="11">
    <location>
        <position position="281"/>
    </location>
    <ligand>
        <name>a divalent metal cation</name>
        <dbReference type="ChEBI" id="CHEBI:60240"/>
    </ligand>
</feature>
<keyword evidence="14" id="KW-1185">Reference proteome</keyword>
<comment type="similarity">
    <text evidence="11">In the N-terminal section; belongs to the IspD/TarI cytidylyltransferase family. IspD subfamily.</text>
</comment>
<comment type="similarity">
    <text evidence="4">Belongs to the IspF family.</text>
</comment>
<feature type="domain" description="2-C-methyl-D-erythritol 2,4-cyclodiphosphate synthase" evidence="12">
    <location>
        <begin position="241"/>
        <end position="393"/>
    </location>
</feature>
<dbReference type="HAMAP" id="MF_01520">
    <property type="entry name" value="IspDF"/>
    <property type="match status" value="1"/>
</dbReference>
<protein>
    <recommendedName>
        <fullName evidence="11">Bifunctional enzyme IspD/IspF</fullName>
    </recommendedName>
    <domain>
        <recommendedName>
            <fullName evidence="11">2-C-methyl-D-erythritol 4-phosphate cytidylyltransferase</fullName>
            <ecNumber evidence="11">2.7.7.60</ecNumber>
        </recommendedName>
        <alternativeName>
            <fullName evidence="11">4-diphosphocytidyl-2C-methyl-D-erythritol synthase</fullName>
        </alternativeName>
        <alternativeName>
            <fullName evidence="11">MEP cytidylyltransferase</fullName>
            <shortName evidence="11">MCT</shortName>
        </alternativeName>
    </domain>
    <domain>
        <recommendedName>
            <fullName evidence="11">2-C-methyl-D-erythritol 2,4-cyclodiphosphate synthase</fullName>
            <shortName evidence="11">MECDP-synthase</shortName>
            <shortName evidence="11">MECPP-synthase</shortName>
            <shortName evidence="11">MECPS</shortName>
            <ecNumber evidence="11">4.6.1.12</ecNumber>
        </recommendedName>
    </domain>
</protein>
<dbReference type="InterPro" id="IPR034683">
    <property type="entry name" value="IspD/TarI"/>
</dbReference>
<dbReference type="InterPro" id="IPR036571">
    <property type="entry name" value="MECDP_synthase_sf"/>
</dbReference>
<dbReference type="InterPro" id="IPR026596">
    <property type="entry name" value="IspD/F"/>
</dbReference>
<feature type="binding site" evidence="11">
    <location>
        <begin position="371"/>
        <end position="374"/>
    </location>
    <ligand>
        <name>4-CDP-2-C-methyl-D-erythritol 2-phosphate</name>
        <dbReference type="ChEBI" id="CHEBI:57919"/>
    </ligand>
</feature>
<comment type="similarity">
    <text evidence="11">In the C-terminal section; belongs to the IspF family.</text>
</comment>
<evidence type="ECO:0000259" key="12">
    <source>
        <dbReference type="Pfam" id="PF02542"/>
    </source>
</evidence>
<dbReference type="NCBIfam" id="NF006899">
    <property type="entry name" value="PRK09382.1"/>
    <property type="match status" value="1"/>
</dbReference>
<comment type="pathway">
    <text evidence="3 11">Isoprenoid biosynthesis; isopentenyl diphosphate biosynthesis via DXP pathway; isopentenyl diphosphate from 1-deoxy-D-xylulose 5-phosphate: step 4/6.</text>
</comment>
<gene>
    <name evidence="11" type="primary">ispDF</name>
    <name evidence="13" type="ORF">ML536_08830</name>
</gene>
<keyword evidence="7 11" id="KW-0479">Metal-binding</keyword>
<evidence type="ECO:0000256" key="4">
    <source>
        <dbReference type="ARBA" id="ARBA00008480"/>
    </source>
</evidence>
<feature type="site" description="Transition state stabilizer" evidence="11">
    <location>
        <position position="21"/>
    </location>
</feature>
<dbReference type="Proteomes" id="UP001156140">
    <property type="component" value="Unassembled WGS sequence"/>
</dbReference>
<evidence type="ECO:0000256" key="10">
    <source>
        <dbReference type="ARBA" id="ARBA00023268"/>
    </source>
</evidence>
<evidence type="ECO:0000256" key="6">
    <source>
        <dbReference type="ARBA" id="ARBA00022695"/>
    </source>
</evidence>
<feature type="site" description="Positions MEP for the nucleophilic attack" evidence="11">
    <location>
        <position position="218"/>
    </location>
</feature>
<reference evidence="13" key="1">
    <citation type="submission" date="2022-03" db="EMBL/GenBank/DDBJ databases">
        <title>The complete genome sequence of a Methyloterrigena soli.</title>
        <authorList>
            <person name="Zi Z."/>
        </authorList>
    </citation>
    <scope>NUCLEOTIDE SEQUENCE</scope>
    <source>
        <strain evidence="13">M48</strain>
    </source>
</reference>
<evidence type="ECO:0000313" key="14">
    <source>
        <dbReference type="Proteomes" id="UP001156140"/>
    </source>
</evidence>
<comment type="catalytic activity">
    <reaction evidence="1 11">
        <text>4-CDP-2-C-methyl-D-erythritol 2-phosphate = 2-C-methyl-D-erythritol 2,4-cyclic diphosphate + CMP</text>
        <dbReference type="Rhea" id="RHEA:23864"/>
        <dbReference type="ChEBI" id="CHEBI:57919"/>
        <dbReference type="ChEBI" id="CHEBI:58483"/>
        <dbReference type="ChEBI" id="CHEBI:60377"/>
        <dbReference type="EC" id="4.6.1.12"/>
    </reaction>
</comment>
<comment type="caution">
    <text evidence="13">The sequence shown here is derived from an EMBL/GenBank/DDBJ whole genome shotgun (WGS) entry which is preliminary data.</text>
</comment>
<evidence type="ECO:0000256" key="11">
    <source>
        <dbReference type="HAMAP-Rule" id="MF_01520"/>
    </source>
</evidence>
<feature type="binding site" evidence="11">
    <location>
        <position position="247"/>
    </location>
    <ligand>
        <name>a divalent metal cation</name>
        <dbReference type="ChEBI" id="CHEBI:60240"/>
    </ligand>
</feature>
<dbReference type="EC" id="2.7.7.60" evidence="11"/>
<keyword evidence="9 11" id="KW-0456">Lyase</keyword>
<dbReference type="HAMAP" id="MF_00108">
    <property type="entry name" value="IspD"/>
    <property type="match status" value="1"/>
</dbReference>
<dbReference type="Gene3D" id="3.90.550.10">
    <property type="entry name" value="Spore Coat Polysaccharide Biosynthesis Protein SpsA, Chain A"/>
    <property type="match status" value="1"/>
</dbReference>
<feature type="site" description="Transition state stabilizer" evidence="11">
    <location>
        <position position="31"/>
    </location>
</feature>
<dbReference type="FunFam" id="3.90.550.10:FF:000003">
    <property type="entry name" value="2-C-methyl-D-erythritol 4-phosphate cytidylyltransferase"/>
    <property type="match status" value="1"/>
</dbReference>
<feature type="region of interest" description="2-C-methyl-D-erythritol 2,4-cyclodiphosphate synthase" evidence="11">
    <location>
        <begin position="241"/>
        <end position="399"/>
    </location>
</feature>
<sequence length="399" mass="42099">MSVTRARSIAAIVVAAGKGERASANGETEPKQYRLVHGIPVLTRTIRALLDIPEISVVVPVIHPDHAARYAALGLADDRLLPAVTGGATRQSSVLAGLMALGKIRPDLVLIQDAARPFVDAKLVHGVIAGLANHEAALPAMPVTDTIKKAPDGINVVSTEDRRVLFAAQTPQGFRFPQILSAHMRASTLPREFTDDASIAEWAGLRVAITPGNANNIKITLPEDFERAERMIAGAQAMETRVGTGFDVHEFEPGDAVWLGGVKIPHTAKLKGHSDADVALHAITDAIYGALGEGDIGTHFPPSDPQWRGAASVIFLEHAAGLVAARGGRIVNLDATIVAESPRIAAHVPAMREVIATACAITPSRVTIKATTSERLGFTGREEGIVAMASASIELPRID</sequence>
<evidence type="ECO:0000256" key="1">
    <source>
        <dbReference type="ARBA" id="ARBA00000200"/>
    </source>
</evidence>
<dbReference type="InterPro" id="IPR003526">
    <property type="entry name" value="MECDP_synthase"/>
</dbReference>
<feature type="binding site" evidence="11">
    <location>
        <begin position="247"/>
        <end position="249"/>
    </location>
    <ligand>
        <name>4-CDP-2-C-methyl-D-erythritol 2-phosphate</name>
        <dbReference type="ChEBI" id="CHEBI:57919"/>
    </ligand>
</feature>
<keyword evidence="8 11" id="KW-0414">Isoprene biosynthesis</keyword>
<dbReference type="EC" id="4.6.1.12" evidence="11"/>
<comment type="function">
    <text evidence="11">Bifunctional enzyme that catalyzes the formation of 4-diphosphocytidyl-2-C-methyl-D-erythritol from CTP and 2-C-methyl-D-erythritol 4-phosphate (MEP) (IspD), and catalyzes the conversion of 4-diphosphocytidyl-2-C-methyl-D-erythritol 2-phosphate (CDP-ME2P) to 2-C-methyl-D-erythritol 2,4-cyclodiphosphate (ME-CPP) with a corresponding release of cytidine 5-monophosphate (CMP) (IspF).</text>
</comment>
<comment type="pathway">
    <text evidence="11">Isoprenoid biosynthesis; isopentenyl diphosphate biosynthesis via DXP pathway; isopentenyl diphosphate from 1-deoxy-D-xylulose 5-phosphate: step 2/6.</text>
</comment>